<accession>A0A9N8N4F0</accession>
<evidence type="ECO:0000313" key="8">
    <source>
        <dbReference type="Proteomes" id="UP000675121"/>
    </source>
</evidence>
<feature type="domain" description="HTH lysR-type" evidence="6">
    <location>
        <begin position="1"/>
        <end position="58"/>
    </location>
</feature>
<dbReference type="SUPFAM" id="SSF46785">
    <property type="entry name" value="Winged helix' DNA-binding domain"/>
    <property type="match status" value="1"/>
</dbReference>
<keyword evidence="2" id="KW-0805">Transcription regulation</keyword>
<dbReference type="GO" id="GO:0003700">
    <property type="term" value="F:DNA-binding transcription factor activity"/>
    <property type="evidence" value="ECO:0007669"/>
    <property type="project" value="InterPro"/>
</dbReference>
<dbReference type="InterPro" id="IPR036388">
    <property type="entry name" value="WH-like_DNA-bd_sf"/>
</dbReference>
<keyword evidence="4" id="KW-0804">Transcription</keyword>
<evidence type="ECO:0000313" key="7">
    <source>
        <dbReference type="EMBL" id="CAE6952556.1"/>
    </source>
</evidence>
<dbReference type="InterPro" id="IPR050950">
    <property type="entry name" value="HTH-type_LysR_regulators"/>
</dbReference>
<dbReference type="Gene3D" id="1.10.10.10">
    <property type="entry name" value="Winged helix-like DNA-binding domain superfamily/Winged helix DNA-binding domain"/>
    <property type="match status" value="1"/>
</dbReference>
<dbReference type="AlphaFoldDB" id="A0A9N8N4F0"/>
<evidence type="ECO:0000256" key="4">
    <source>
        <dbReference type="ARBA" id="ARBA00023163"/>
    </source>
</evidence>
<dbReference type="Pfam" id="PF00126">
    <property type="entry name" value="HTH_1"/>
    <property type="match status" value="1"/>
</dbReference>
<dbReference type="PRINTS" id="PR00039">
    <property type="entry name" value="HTHLYSR"/>
</dbReference>
<evidence type="ECO:0000256" key="2">
    <source>
        <dbReference type="ARBA" id="ARBA00023015"/>
    </source>
</evidence>
<dbReference type="InterPro" id="IPR000847">
    <property type="entry name" value="LysR_HTH_N"/>
</dbReference>
<dbReference type="InterPro" id="IPR005119">
    <property type="entry name" value="LysR_subst-bd"/>
</dbReference>
<comment type="similarity">
    <text evidence="1">Belongs to the LysR transcriptional regulatory family.</text>
</comment>
<dbReference type="Gene3D" id="3.40.190.10">
    <property type="entry name" value="Periplasmic binding protein-like II"/>
    <property type="match status" value="1"/>
</dbReference>
<evidence type="ECO:0000256" key="5">
    <source>
        <dbReference type="SAM" id="MobiDB-lite"/>
    </source>
</evidence>
<dbReference type="RefSeq" id="WP_201081612.1">
    <property type="nucleotide sequence ID" value="NZ_CAJNAS010000024.1"/>
</dbReference>
<dbReference type="InterPro" id="IPR036390">
    <property type="entry name" value="WH_DNA-bd_sf"/>
</dbReference>
<keyword evidence="3" id="KW-0238">DNA-binding</keyword>
<protein>
    <submittedName>
        <fullName evidence="7">HTH-type transcriptional regulator TsaR</fullName>
    </submittedName>
</protein>
<reference evidence="7" key="1">
    <citation type="submission" date="2021-02" db="EMBL/GenBank/DDBJ databases">
        <authorList>
            <person name="Vanwijnsberghe S."/>
        </authorList>
    </citation>
    <scope>NUCLEOTIDE SEQUENCE</scope>
    <source>
        <strain evidence="7">R-70211</strain>
    </source>
</reference>
<dbReference type="PANTHER" id="PTHR30419">
    <property type="entry name" value="HTH-TYPE TRANSCRIPTIONAL REGULATOR YBHD"/>
    <property type="match status" value="1"/>
</dbReference>
<evidence type="ECO:0000259" key="6">
    <source>
        <dbReference type="PROSITE" id="PS50931"/>
    </source>
</evidence>
<dbReference type="SUPFAM" id="SSF53850">
    <property type="entry name" value="Periplasmic binding protein-like II"/>
    <property type="match status" value="1"/>
</dbReference>
<organism evidence="7 8">
    <name type="scientific">Paraburkholderia domus</name>
    <dbReference type="NCBI Taxonomy" id="2793075"/>
    <lineage>
        <taxon>Bacteria</taxon>
        <taxon>Pseudomonadati</taxon>
        <taxon>Pseudomonadota</taxon>
        <taxon>Betaproteobacteria</taxon>
        <taxon>Burkholderiales</taxon>
        <taxon>Burkholderiaceae</taxon>
        <taxon>Paraburkholderia</taxon>
    </lineage>
</organism>
<feature type="region of interest" description="Disordered" evidence="5">
    <location>
        <begin position="300"/>
        <end position="320"/>
    </location>
</feature>
<dbReference type="GO" id="GO:0003677">
    <property type="term" value="F:DNA binding"/>
    <property type="evidence" value="ECO:0007669"/>
    <property type="project" value="UniProtKB-KW"/>
</dbReference>
<keyword evidence="8" id="KW-1185">Reference proteome</keyword>
<dbReference type="PROSITE" id="PS50931">
    <property type="entry name" value="HTH_LYSR"/>
    <property type="match status" value="1"/>
</dbReference>
<dbReference type="PANTHER" id="PTHR30419:SF30">
    <property type="entry name" value="LYSR FAMILY TRANSCRIPTIONAL REGULATOR"/>
    <property type="match status" value="1"/>
</dbReference>
<sequence length="320" mass="35198">MKDHHLKAWLALVETGSIRGAARHLHLSQAAVTKAVRELEQDLDASLIMRSSRGVTLTECGHQLTVRARLAHAQLALARQDIQQILGGKRSRVSAAVTPMVFLGVLPGVIERFGKSMPLAELTFEEGLMPHVLHALRDGTIDFAVAAPAEEEVSGEFDFEPLQTLETIVACRRGHPLEKATEWRQLLDCKWVMNLSPGSQHSNLLDYLRRTRQSLPTHIIRTNTFGVSWSLMTRTDALLVCPAGMLDAAPYGQQASRVPLLMALPPLKLGILKLRDAPLSLAAEKLAELFRQEISSNKHGVAPTYGKRTKATPRPQASSI</sequence>
<name>A0A9N8N4F0_9BURK</name>
<proteinExistence type="inferred from homology"/>
<dbReference type="GO" id="GO:0005829">
    <property type="term" value="C:cytosol"/>
    <property type="evidence" value="ECO:0007669"/>
    <property type="project" value="TreeGrafter"/>
</dbReference>
<evidence type="ECO:0000256" key="1">
    <source>
        <dbReference type="ARBA" id="ARBA00009437"/>
    </source>
</evidence>
<dbReference type="Proteomes" id="UP000675121">
    <property type="component" value="Unassembled WGS sequence"/>
</dbReference>
<dbReference type="EMBL" id="CAJNAS010000024">
    <property type="protein sequence ID" value="CAE6952556.1"/>
    <property type="molecule type" value="Genomic_DNA"/>
</dbReference>
<gene>
    <name evidence="7" type="primary">tsaR_8</name>
    <name evidence="7" type="ORF">R70211_06355</name>
</gene>
<comment type="caution">
    <text evidence="7">The sequence shown here is derived from an EMBL/GenBank/DDBJ whole genome shotgun (WGS) entry which is preliminary data.</text>
</comment>
<dbReference type="Pfam" id="PF03466">
    <property type="entry name" value="LysR_substrate"/>
    <property type="match status" value="1"/>
</dbReference>
<evidence type="ECO:0000256" key="3">
    <source>
        <dbReference type="ARBA" id="ARBA00023125"/>
    </source>
</evidence>